<evidence type="ECO:0000256" key="1">
    <source>
        <dbReference type="SAM" id="MobiDB-lite"/>
    </source>
</evidence>
<dbReference type="RefSeq" id="WP_189864093.1">
    <property type="nucleotide sequence ID" value="NZ_BMVW01000014.1"/>
</dbReference>
<keyword evidence="3" id="KW-1185">Reference proteome</keyword>
<reference evidence="2" key="2">
    <citation type="submission" date="2020-09" db="EMBL/GenBank/DDBJ databases">
        <authorList>
            <person name="Sun Q."/>
            <person name="Ohkuma M."/>
        </authorList>
    </citation>
    <scope>NUCLEOTIDE SEQUENCE</scope>
    <source>
        <strain evidence="2">JCM 4815</strain>
    </source>
</reference>
<dbReference type="Proteomes" id="UP000622166">
    <property type="component" value="Unassembled WGS sequence"/>
</dbReference>
<evidence type="ECO:0000313" key="3">
    <source>
        <dbReference type="Proteomes" id="UP000622166"/>
    </source>
</evidence>
<name>A0A918US65_9ACTN</name>
<comment type="caution">
    <text evidence="2">The sequence shown here is derived from an EMBL/GenBank/DDBJ whole genome shotgun (WGS) entry which is preliminary data.</text>
</comment>
<dbReference type="AlphaFoldDB" id="A0A918US65"/>
<protein>
    <submittedName>
        <fullName evidence="2">Uncharacterized protein</fullName>
    </submittedName>
</protein>
<accession>A0A918US65</accession>
<evidence type="ECO:0000313" key="2">
    <source>
        <dbReference type="EMBL" id="GGZ29692.1"/>
    </source>
</evidence>
<dbReference type="EMBL" id="BMVW01000014">
    <property type="protein sequence ID" value="GGZ29692.1"/>
    <property type="molecule type" value="Genomic_DNA"/>
</dbReference>
<feature type="region of interest" description="Disordered" evidence="1">
    <location>
        <begin position="110"/>
        <end position="170"/>
    </location>
</feature>
<reference evidence="2" key="1">
    <citation type="journal article" date="2014" name="Int. J. Syst. Evol. Microbiol.">
        <title>Complete genome sequence of Corynebacterium casei LMG S-19264T (=DSM 44701T), isolated from a smear-ripened cheese.</title>
        <authorList>
            <consortium name="US DOE Joint Genome Institute (JGI-PGF)"/>
            <person name="Walter F."/>
            <person name="Albersmeier A."/>
            <person name="Kalinowski J."/>
            <person name="Ruckert C."/>
        </authorList>
    </citation>
    <scope>NUCLEOTIDE SEQUENCE</scope>
    <source>
        <strain evidence="2">JCM 4815</strain>
    </source>
</reference>
<sequence length="170" mass="18166">MPDDIEAAWKRLPPESAGVPQEEVTTTMIHPTDLLTAARAEALFSSGLATGSQLTSMETAEAIRGAIRAHGGTRGCAAVLAAAYGDCPETAVPRMRWALRTIRTLYPRMATGPKPDVRDPAHRTQPIGQPITGSAMSLLSREEAAPPRPVHGTASFDASKPDRRHLHSLL</sequence>
<organism evidence="2 3">
    <name type="scientific">Streptomyces poonensis</name>
    <dbReference type="NCBI Taxonomy" id="68255"/>
    <lineage>
        <taxon>Bacteria</taxon>
        <taxon>Bacillati</taxon>
        <taxon>Actinomycetota</taxon>
        <taxon>Actinomycetes</taxon>
        <taxon>Kitasatosporales</taxon>
        <taxon>Streptomycetaceae</taxon>
        <taxon>Streptomyces</taxon>
    </lineage>
</organism>
<gene>
    <name evidence="2" type="ORF">GCM10010365_57580</name>
</gene>
<proteinExistence type="predicted"/>